<dbReference type="EMBL" id="KN594155">
    <property type="protein sequence ID" value="KHJ81098.1"/>
    <property type="molecule type" value="Genomic_DNA"/>
</dbReference>
<sequence length="86" mass="9704">MFEKLRNLDIDPVVGRALHAVMFTVGHPHPRKPHGKHPHHRHESRNDTEPHAYQGLVGLADVLEHTENGENIAQFGKSKEDDSDSN</sequence>
<proteinExistence type="predicted"/>
<accession>A0A0B1S6Y9</accession>
<evidence type="ECO:0000313" key="2">
    <source>
        <dbReference type="EMBL" id="KHJ81098.1"/>
    </source>
</evidence>
<reference evidence="2 3" key="1">
    <citation type="submission" date="2014-03" db="EMBL/GenBank/DDBJ databases">
        <title>Draft genome of the hookworm Oesophagostomum dentatum.</title>
        <authorList>
            <person name="Mitreva M."/>
        </authorList>
    </citation>
    <scope>NUCLEOTIDE SEQUENCE [LARGE SCALE GENOMIC DNA]</scope>
    <source>
        <strain evidence="2 3">OD-Hann</strain>
    </source>
</reference>
<dbReference type="Proteomes" id="UP000053660">
    <property type="component" value="Unassembled WGS sequence"/>
</dbReference>
<gene>
    <name evidence="2" type="ORF">OESDEN_19216</name>
</gene>
<organism evidence="2 3">
    <name type="scientific">Oesophagostomum dentatum</name>
    <name type="common">Nodular worm</name>
    <dbReference type="NCBI Taxonomy" id="61180"/>
    <lineage>
        <taxon>Eukaryota</taxon>
        <taxon>Metazoa</taxon>
        <taxon>Ecdysozoa</taxon>
        <taxon>Nematoda</taxon>
        <taxon>Chromadorea</taxon>
        <taxon>Rhabditida</taxon>
        <taxon>Rhabditina</taxon>
        <taxon>Rhabditomorpha</taxon>
        <taxon>Strongyloidea</taxon>
        <taxon>Strongylidae</taxon>
        <taxon>Oesophagostomum</taxon>
    </lineage>
</organism>
<keyword evidence="3" id="KW-1185">Reference proteome</keyword>
<feature type="compositionally biased region" description="Basic residues" evidence="1">
    <location>
        <begin position="28"/>
        <end position="43"/>
    </location>
</feature>
<evidence type="ECO:0000313" key="3">
    <source>
        <dbReference type="Proteomes" id="UP000053660"/>
    </source>
</evidence>
<feature type="region of interest" description="Disordered" evidence="1">
    <location>
        <begin position="26"/>
        <end position="51"/>
    </location>
</feature>
<protein>
    <submittedName>
        <fullName evidence="2">Uncharacterized protein</fullName>
    </submittedName>
</protein>
<evidence type="ECO:0000256" key="1">
    <source>
        <dbReference type="SAM" id="MobiDB-lite"/>
    </source>
</evidence>
<dbReference type="AlphaFoldDB" id="A0A0B1S6Y9"/>
<name>A0A0B1S6Y9_OESDE</name>